<dbReference type="InterPro" id="IPR000515">
    <property type="entry name" value="MetI-like"/>
</dbReference>
<keyword evidence="5 8" id="KW-1133">Transmembrane helix</keyword>
<organism evidence="10 11">
    <name type="scientific">Staphylococcus debuckii</name>
    <dbReference type="NCBI Taxonomy" id="2044912"/>
    <lineage>
        <taxon>Bacteria</taxon>
        <taxon>Bacillati</taxon>
        <taxon>Bacillota</taxon>
        <taxon>Bacilli</taxon>
        <taxon>Bacillales</taxon>
        <taxon>Staphylococcaceae</taxon>
        <taxon>Staphylococcus</taxon>
    </lineage>
</organism>
<feature type="transmembrane region" description="Helical" evidence="8">
    <location>
        <begin position="339"/>
        <end position="364"/>
    </location>
</feature>
<evidence type="ECO:0000313" key="11">
    <source>
        <dbReference type="Proteomes" id="UP001380601"/>
    </source>
</evidence>
<dbReference type="Proteomes" id="UP001380601">
    <property type="component" value="Unassembled WGS sequence"/>
</dbReference>
<comment type="caution">
    <text evidence="10">The sequence shown here is derived from an EMBL/GenBank/DDBJ whole genome shotgun (WGS) entry which is preliminary data.</text>
</comment>
<keyword evidence="6" id="KW-0406">Ion transport</keyword>
<dbReference type="PANTHER" id="PTHR43496:SF1">
    <property type="entry name" value="POLYGALACTURONAN_RHAMNOGALACTURONAN TRANSPORT SYSTEM PERMEASE PROTEIN YTEP"/>
    <property type="match status" value="1"/>
</dbReference>
<dbReference type="InterPro" id="IPR035906">
    <property type="entry name" value="MetI-like_sf"/>
</dbReference>
<keyword evidence="4 8" id="KW-0812">Transmembrane</keyword>
<feature type="transmembrane region" description="Helical" evidence="8">
    <location>
        <begin position="101"/>
        <end position="121"/>
    </location>
</feature>
<dbReference type="SUPFAM" id="SSF161098">
    <property type="entry name" value="MetI-like"/>
    <property type="match status" value="2"/>
</dbReference>
<dbReference type="Pfam" id="PF00528">
    <property type="entry name" value="BPD_transp_1"/>
    <property type="match status" value="2"/>
</dbReference>
<keyword evidence="3" id="KW-0533">Nickel</keyword>
<reference evidence="10 11" key="1">
    <citation type="submission" date="2024-04" db="EMBL/GenBank/DDBJ databases">
        <title>Staphylococcus debuckii a clinical isolate.</title>
        <authorList>
            <person name="Magnan C."/>
            <person name="Plumet L."/>
            <person name="Morsli M."/>
            <person name="Molle V."/>
            <person name="Lavigne J.-P."/>
        </authorList>
    </citation>
    <scope>NUCLEOTIDE SEQUENCE [LARGE SCALE GENOMIC DNA]</scope>
    <source>
        <strain evidence="10 11">NSD001</strain>
    </source>
</reference>
<evidence type="ECO:0000256" key="3">
    <source>
        <dbReference type="ARBA" id="ARBA00022596"/>
    </source>
</evidence>
<feature type="transmembrane region" description="Helical" evidence="8">
    <location>
        <begin position="376"/>
        <end position="398"/>
    </location>
</feature>
<feature type="transmembrane region" description="Helical" evidence="8">
    <location>
        <begin position="404"/>
        <end position="427"/>
    </location>
</feature>
<protein>
    <submittedName>
        <fullName evidence="10">ABC transporter permease subunit</fullName>
    </submittedName>
</protein>
<comment type="subcellular location">
    <subcellularLocation>
        <location evidence="8">Cell membrane</location>
        <topology evidence="8">Multi-pass membrane protein</topology>
    </subcellularLocation>
    <subcellularLocation>
        <location evidence="1">Membrane</location>
        <topology evidence="1">Multi-pass membrane protein</topology>
    </subcellularLocation>
</comment>
<evidence type="ECO:0000256" key="7">
    <source>
        <dbReference type="ARBA" id="ARBA00023136"/>
    </source>
</evidence>
<dbReference type="RefSeq" id="WP_341611405.1">
    <property type="nucleotide sequence ID" value="NZ_JBBWSC010000002.1"/>
</dbReference>
<comment type="similarity">
    <text evidence="8">Belongs to the binding-protein-dependent transport system permease family.</text>
</comment>
<feature type="transmembrane region" description="Helical" evidence="8">
    <location>
        <begin position="12"/>
        <end position="36"/>
    </location>
</feature>
<feature type="domain" description="ABC transmembrane type-1" evidence="9">
    <location>
        <begin position="340"/>
        <end position="528"/>
    </location>
</feature>
<name>A0ABU9EW81_9STAP</name>
<dbReference type="PROSITE" id="PS50928">
    <property type="entry name" value="ABC_TM1"/>
    <property type="match status" value="2"/>
</dbReference>
<keyword evidence="7 8" id="KW-0472">Membrane</keyword>
<feature type="transmembrane region" description="Helical" evidence="8">
    <location>
        <begin position="284"/>
        <end position="310"/>
    </location>
</feature>
<keyword evidence="2 8" id="KW-0813">Transport</keyword>
<evidence type="ECO:0000259" key="9">
    <source>
        <dbReference type="PROSITE" id="PS50928"/>
    </source>
</evidence>
<feature type="transmembrane region" description="Helical" evidence="8">
    <location>
        <begin position="471"/>
        <end position="490"/>
    </location>
</feature>
<sequence>MAHKLWSQRIIQILIFVFFTVFLVLPVVVLLGRSIIADGHISNMYFKEVLSNPDITTALMRSMKLSLITAVITSVLAFFAAYAIQTTAIRPWLKRYSNSMMILPMLVPTITYGFLLMYLFGNEGIIAKLIGMPLFTIYGENGMLIGYVIYTLPAAFIIINNAFQYIDQRFYYISQLMQDNGIRRFYHTILRPMLIPIGNAFVLSFILSFTDFGIPASIGADDTTISILLYQTILGSIPKFAQGAVIAFVMLIPALFGFIFLAVIERWNVSHQASGRHQAERRPVHDIIISILLFVLCTCILSVFLVMIVVPFTENYPYKMGFTLKHIVALFKDEILIHVYIQSVFVAICTAIFGTVIAFFSAVINSRTKLKGRKAVNLIAMLTNTIPGMILGLSYLLFFQGSSIKGTFLIVILSIIVHYFTTPYLMAKGAMDKLDQSWDITSSLLQDSWFETIFKIILPNMKSTVIEIMNYYFINAMVTISGVIFLVSTSTQIVSTQINQLQHFNRFTDIFILSILILLTNLAVRFVSAMWLRYEKRREMS</sequence>
<evidence type="ECO:0000256" key="5">
    <source>
        <dbReference type="ARBA" id="ARBA00022989"/>
    </source>
</evidence>
<keyword evidence="6" id="KW-0921">Nickel transport</keyword>
<feature type="transmembrane region" description="Helical" evidence="8">
    <location>
        <begin position="67"/>
        <end position="89"/>
    </location>
</feature>
<feature type="domain" description="ABC transmembrane type-1" evidence="9">
    <location>
        <begin position="59"/>
        <end position="261"/>
    </location>
</feature>
<evidence type="ECO:0000256" key="8">
    <source>
        <dbReference type="RuleBase" id="RU363032"/>
    </source>
</evidence>
<dbReference type="PANTHER" id="PTHR43496">
    <property type="entry name" value="PROTEIN LPLB"/>
    <property type="match status" value="1"/>
</dbReference>
<dbReference type="EMBL" id="JBBWSC010000002">
    <property type="protein sequence ID" value="MEL0537756.1"/>
    <property type="molecule type" value="Genomic_DNA"/>
</dbReference>
<evidence type="ECO:0000256" key="1">
    <source>
        <dbReference type="ARBA" id="ARBA00004141"/>
    </source>
</evidence>
<proteinExistence type="inferred from homology"/>
<evidence type="ECO:0000313" key="10">
    <source>
        <dbReference type="EMBL" id="MEL0537756.1"/>
    </source>
</evidence>
<feature type="transmembrane region" description="Helical" evidence="8">
    <location>
        <begin position="141"/>
        <end position="163"/>
    </location>
</feature>
<feature type="transmembrane region" description="Helical" evidence="8">
    <location>
        <begin position="240"/>
        <end position="264"/>
    </location>
</feature>
<evidence type="ECO:0000256" key="6">
    <source>
        <dbReference type="ARBA" id="ARBA00023112"/>
    </source>
</evidence>
<evidence type="ECO:0000256" key="2">
    <source>
        <dbReference type="ARBA" id="ARBA00022448"/>
    </source>
</evidence>
<dbReference type="CDD" id="cd06261">
    <property type="entry name" value="TM_PBP2"/>
    <property type="match status" value="1"/>
</dbReference>
<feature type="transmembrane region" description="Helical" evidence="8">
    <location>
        <begin position="193"/>
        <end position="220"/>
    </location>
</feature>
<feature type="transmembrane region" description="Helical" evidence="8">
    <location>
        <begin position="510"/>
        <end position="532"/>
    </location>
</feature>
<evidence type="ECO:0000256" key="4">
    <source>
        <dbReference type="ARBA" id="ARBA00022692"/>
    </source>
</evidence>
<accession>A0ABU9EW81</accession>
<keyword evidence="11" id="KW-1185">Reference proteome</keyword>
<gene>
    <name evidence="10" type="ORF">AADA34_03320</name>
</gene>
<dbReference type="Gene3D" id="1.10.3720.10">
    <property type="entry name" value="MetI-like"/>
    <property type="match status" value="2"/>
</dbReference>